<protein>
    <submittedName>
        <fullName evidence="2">Uncharacterized protein</fullName>
    </submittedName>
</protein>
<dbReference type="Proteomes" id="UP000004169">
    <property type="component" value="Unassembled WGS sequence"/>
</dbReference>
<evidence type="ECO:0000313" key="2">
    <source>
        <dbReference type="EMBL" id="CCG41585.1"/>
    </source>
</evidence>
<dbReference type="RefSeq" id="WP_002728811.1">
    <property type="nucleotide sequence ID" value="NZ_CAHP01000021.1"/>
</dbReference>
<evidence type="ECO:0000313" key="3">
    <source>
        <dbReference type="Proteomes" id="UP000004169"/>
    </source>
</evidence>
<comment type="caution">
    <text evidence="2">The sequence shown here is derived from an EMBL/GenBank/DDBJ whole genome shotgun (WGS) entry which is preliminary data.</text>
</comment>
<organism evidence="2 3">
    <name type="scientific">Magnetospirillum molischianum DSM 120</name>
    <dbReference type="NCBI Taxonomy" id="1150626"/>
    <lineage>
        <taxon>Bacteria</taxon>
        <taxon>Pseudomonadati</taxon>
        <taxon>Pseudomonadota</taxon>
        <taxon>Alphaproteobacteria</taxon>
        <taxon>Rhodospirillales</taxon>
        <taxon>Rhodospirillaceae</taxon>
        <taxon>Magnetospirillum</taxon>
    </lineage>
</organism>
<dbReference type="STRING" id="1150626.PHAMO_280119"/>
<gene>
    <name evidence="2" type="ORF">PHAMO_280119</name>
</gene>
<proteinExistence type="predicted"/>
<reference evidence="2 3" key="1">
    <citation type="journal article" date="2012" name="J. Bacteriol.">
        <title>Draft Genome Sequence of the Purple Photosynthetic Bacterium Phaeospirillum molischianum DSM120, a Particularly Versatile Bacterium.</title>
        <authorList>
            <person name="Duquesne K."/>
            <person name="Prima V."/>
            <person name="Ji B."/>
            <person name="Rouy Z."/>
            <person name="Medigue C."/>
            <person name="Talla E."/>
            <person name="Sturgis J.N."/>
        </authorList>
    </citation>
    <scope>NUCLEOTIDE SEQUENCE [LARGE SCALE GENOMIC DNA]</scope>
    <source>
        <strain evidence="3">DSM120</strain>
    </source>
</reference>
<keyword evidence="3" id="KW-1185">Reference proteome</keyword>
<dbReference type="eggNOG" id="COG2771">
    <property type="taxonomic scope" value="Bacteria"/>
</dbReference>
<dbReference type="OrthoDB" id="7346411at2"/>
<name>H8FT97_MAGML</name>
<evidence type="ECO:0000256" key="1">
    <source>
        <dbReference type="SAM" id="MobiDB-lite"/>
    </source>
</evidence>
<sequence length="355" mass="39001">MTAALNADKLGKLLALASSDNDAEALAALRKAKGMLAAAGMDFKDVAERMAAPKASTTSFDYSAWTGEPQQQPPKPKGYTKGNFTWESKAAYDAYMARQKAQREAERQRYAPQRAAVLEKYGSEAAAIARDPREQALHDAALPWLEGSFEPSPGFEYLAGRWHDSMGGWSRYDFGKHPVDECRAAIMAAIPMPQTIREARDEARYWAERDDELCHAVECWGDEQLDLPASYRREIVRKMFERDMPIVTLDDLLVRLEFAADSDGHDDAHLAAPSILDTFNRLVINGASSNLDSATPPVPPVQTGHPTSTAARRAHVLDMLKNVETASWSDRALAKAAGVSPTTVGNLRRQVRGAA</sequence>
<dbReference type="AlphaFoldDB" id="H8FT97"/>
<accession>H8FT97</accession>
<feature type="region of interest" description="Disordered" evidence="1">
    <location>
        <begin position="61"/>
        <end position="80"/>
    </location>
</feature>
<dbReference type="EMBL" id="CAHP01000021">
    <property type="protein sequence ID" value="CCG41585.1"/>
    <property type="molecule type" value="Genomic_DNA"/>
</dbReference>